<dbReference type="SUPFAM" id="SSF53649">
    <property type="entry name" value="Alkaline phosphatase-like"/>
    <property type="match status" value="1"/>
</dbReference>
<accession>A0A9J5WMY6</accession>
<proteinExistence type="predicted"/>
<dbReference type="OrthoDB" id="272139at2759"/>
<dbReference type="GO" id="GO:0006506">
    <property type="term" value="P:GPI anchor biosynthetic process"/>
    <property type="evidence" value="ECO:0007669"/>
    <property type="project" value="InterPro"/>
</dbReference>
<organism evidence="2 3">
    <name type="scientific">Solanum commersonii</name>
    <name type="common">Commerson's wild potato</name>
    <name type="synonym">Commerson's nightshade</name>
    <dbReference type="NCBI Taxonomy" id="4109"/>
    <lineage>
        <taxon>Eukaryota</taxon>
        <taxon>Viridiplantae</taxon>
        <taxon>Streptophyta</taxon>
        <taxon>Embryophyta</taxon>
        <taxon>Tracheophyta</taxon>
        <taxon>Spermatophyta</taxon>
        <taxon>Magnoliopsida</taxon>
        <taxon>eudicotyledons</taxon>
        <taxon>Gunneridae</taxon>
        <taxon>Pentapetalae</taxon>
        <taxon>asterids</taxon>
        <taxon>lamiids</taxon>
        <taxon>Solanales</taxon>
        <taxon>Solanaceae</taxon>
        <taxon>Solanoideae</taxon>
        <taxon>Solaneae</taxon>
        <taxon>Solanum</taxon>
    </lineage>
</organism>
<keyword evidence="3" id="KW-1185">Reference proteome</keyword>
<comment type="caution">
    <text evidence="2">The sequence shown here is derived from an EMBL/GenBank/DDBJ whole genome shotgun (WGS) entry which is preliminary data.</text>
</comment>
<evidence type="ECO:0000313" key="2">
    <source>
        <dbReference type="EMBL" id="KAG5576717.1"/>
    </source>
</evidence>
<evidence type="ECO:0000313" key="3">
    <source>
        <dbReference type="Proteomes" id="UP000824120"/>
    </source>
</evidence>
<reference evidence="2 3" key="1">
    <citation type="submission" date="2020-09" db="EMBL/GenBank/DDBJ databases">
        <title>De no assembly of potato wild relative species, Solanum commersonii.</title>
        <authorList>
            <person name="Cho K."/>
        </authorList>
    </citation>
    <scope>NUCLEOTIDE SEQUENCE [LARGE SCALE GENOMIC DNA]</scope>
    <source>
        <strain evidence="2">LZ3.2</strain>
        <tissue evidence="2">Leaf</tissue>
    </source>
</reference>
<gene>
    <name evidence="2" type="ORF">H5410_056851</name>
</gene>
<name>A0A9J5WMY6_SOLCO</name>
<dbReference type="InterPro" id="IPR017850">
    <property type="entry name" value="Alkaline_phosphatase_core_sf"/>
</dbReference>
<dbReference type="InterPro" id="IPR039527">
    <property type="entry name" value="PIGG/GPI7"/>
</dbReference>
<dbReference type="GO" id="GO:0051267">
    <property type="term" value="F:CP2 mannose-ethanolamine phosphotransferase activity"/>
    <property type="evidence" value="ECO:0007669"/>
    <property type="project" value="TreeGrafter"/>
</dbReference>
<sequence>MVIDGLPAKFVLGKDSEPPLKSFKEAMPYTQSLLTKGRAVGYHAKAASPTVTMPHLKAMVSVQLLKVGWKLVMHGDDTWLKLFPGMFSRHDGVSSFFVKDTVQVDQNVLDIWLMNVVALTGLWSHLILHYLGLDHVGHLGGRNSMLMAPKLGEVDELIKTIDLNSLPTNNHDQGRTLLERPQDSDGLP</sequence>
<dbReference type="Gene3D" id="3.40.720.10">
    <property type="entry name" value="Alkaline Phosphatase, subunit A"/>
    <property type="match status" value="1"/>
</dbReference>
<feature type="compositionally biased region" description="Basic and acidic residues" evidence="1">
    <location>
        <begin position="172"/>
        <end position="188"/>
    </location>
</feature>
<dbReference type="Proteomes" id="UP000824120">
    <property type="component" value="Chromosome 11"/>
</dbReference>
<dbReference type="AlphaFoldDB" id="A0A9J5WMY6"/>
<dbReference type="GO" id="GO:0005789">
    <property type="term" value="C:endoplasmic reticulum membrane"/>
    <property type="evidence" value="ECO:0007669"/>
    <property type="project" value="TreeGrafter"/>
</dbReference>
<dbReference type="PANTHER" id="PTHR23072:SF0">
    <property type="entry name" value="GPI ETHANOLAMINE PHOSPHATE TRANSFERASE 2"/>
    <property type="match status" value="1"/>
</dbReference>
<evidence type="ECO:0000256" key="1">
    <source>
        <dbReference type="SAM" id="MobiDB-lite"/>
    </source>
</evidence>
<protein>
    <submittedName>
        <fullName evidence="2">Uncharacterized protein</fullName>
    </submittedName>
</protein>
<dbReference type="EMBL" id="JACXVP010000011">
    <property type="protein sequence ID" value="KAG5576717.1"/>
    <property type="molecule type" value="Genomic_DNA"/>
</dbReference>
<feature type="region of interest" description="Disordered" evidence="1">
    <location>
        <begin position="169"/>
        <end position="188"/>
    </location>
</feature>
<dbReference type="PANTHER" id="PTHR23072">
    <property type="entry name" value="PHOSPHATIDYLINOSITOL GLYCAN-RELATED"/>
    <property type="match status" value="1"/>
</dbReference>